<comment type="caution">
    <text evidence="2">The sequence shown here is derived from an EMBL/GenBank/DDBJ whole genome shotgun (WGS) entry which is preliminary data.</text>
</comment>
<evidence type="ECO:0000256" key="1">
    <source>
        <dbReference type="SAM" id="MobiDB-lite"/>
    </source>
</evidence>
<reference evidence="2 3" key="1">
    <citation type="submission" date="2020-10" db="EMBL/GenBank/DDBJ databases">
        <title>Phylogeny of dyella-like bacteria.</title>
        <authorList>
            <person name="Fu J."/>
        </authorList>
    </citation>
    <scope>NUCLEOTIDE SEQUENCE [LARGE SCALE GENOMIC DNA]</scope>
    <source>
        <strain evidence="2 3">DHG40</strain>
    </source>
</reference>
<sequence>MLARVCLKSTNPKAKVDAPMPKSLPRAFSDQFLRSNGILDLDPETLLQPEEAAVLLGITTTSLERRRKAGDPPPFRQTKPRAAVRYALGDVLATRRLHRHTSIAEVAKAHDDNLVSHLTFNHFLPAAAADEEWPFVSTGHVDRPVDLFFALTLPINKRKGLRWLTLMEYLVALQGALEAEPRAELAEERQNTAIPYGADLPSNDRVRSRT</sequence>
<evidence type="ECO:0000313" key="2">
    <source>
        <dbReference type="EMBL" id="MFK2855426.1"/>
    </source>
</evidence>
<evidence type="ECO:0000313" key="3">
    <source>
        <dbReference type="Proteomes" id="UP001620409"/>
    </source>
</evidence>
<dbReference type="RefSeq" id="WP_380012260.1">
    <property type="nucleotide sequence ID" value="NZ_JADIKI010000023.1"/>
</dbReference>
<dbReference type="EMBL" id="JADIKI010000023">
    <property type="protein sequence ID" value="MFK2855426.1"/>
    <property type="molecule type" value="Genomic_DNA"/>
</dbReference>
<organism evidence="2 3">
    <name type="scientific">Dyella humi</name>
    <dbReference type="NCBI Taxonomy" id="1770547"/>
    <lineage>
        <taxon>Bacteria</taxon>
        <taxon>Pseudomonadati</taxon>
        <taxon>Pseudomonadota</taxon>
        <taxon>Gammaproteobacteria</taxon>
        <taxon>Lysobacterales</taxon>
        <taxon>Rhodanobacteraceae</taxon>
        <taxon>Dyella</taxon>
    </lineage>
</organism>
<dbReference type="Proteomes" id="UP001620409">
    <property type="component" value="Unassembled WGS sequence"/>
</dbReference>
<feature type="region of interest" description="Disordered" evidence="1">
    <location>
        <begin position="184"/>
        <end position="210"/>
    </location>
</feature>
<name>A0ABW8IJN7_9GAMM</name>
<protein>
    <recommendedName>
        <fullName evidence="4">DNA-binding protein</fullName>
    </recommendedName>
</protein>
<proteinExistence type="predicted"/>
<gene>
    <name evidence="2" type="ORF">ISP18_12560</name>
</gene>
<accession>A0ABW8IJN7</accession>
<evidence type="ECO:0008006" key="4">
    <source>
        <dbReference type="Google" id="ProtNLM"/>
    </source>
</evidence>
<keyword evidence="3" id="KW-1185">Reference proteome</keyword>